<feature type="chain" id="PRO_5040775570" description="F-box domain-containing protein" evidence="1">
    <location>
        <begin position="17"/>
        <end position="575"/>
    </location>
</feature>
<organism evidence="2 3">
    <name type="scientific">Coemansia javaensis</name>
    <dbReference type="NCBI Taxonomy" id="2761396"/>
    <lineage>
        <taxon>Eukaryota</taxon>
        <taxon>Fungi</taxon>
        <taxon>Fungi incertae sedis</taxon>
        <taxon>Zoopagomycota</taxon>
        <taxon>Kickxellomycotina</taxon>
        <taxon>Kickxellomycetes</taxon>
        <taxon>Kickxellales</taxon>
        <taxon>Kickxellaceae</taxon>
        <taxon>Coemansia</taxon>
    </lineage>
</organism>
<dbReference type="AlphaFoldDB" id="A0A9W8HGC2"/>
<reference evidence="2" key="1">
    <citation type="submission" date="2022-07" db="EMBL/GenBank/DDBJ databases">
        <title>Phylogenomic reconstructions and comparative analyses of Kickxellomycotina fungi.</title>
        <authorList>
            <person name="Reynolds N.K."/>
            <person name="Stajich J.E."/>
            <person name="Barry K."/>
            <person name="Grigoriev I.V."/>
            <person name="Crous P."/>
            <person name="Smith M.E."/>
        </authorList>
    </citation>
    <scope>NUCLEOTIDE SEQUENCE</scope>
    <source>
        <strain evidence="2">NBRC 105414</strain>
    </source>
</reference>
<gene>
    <name evidence="2" type="ORF">H4R18_001069</name>
</gene>
<protein>
    <recommendedName>
        <fullName evidence="4">F-box domain-containing protein</fullName>
    </recommendedName>
</protein>
<proteinExistence type="predicted"/>
<accession>A0A9W8HGC2</accession>
<evidence type="ECO:0008006" key="4">
    <source>
        <dbReference type="Google" id="ProtNLM"/>
    </source>
</evidence>
<sequence>MRAQARFAALPVPVIAAVLQHLQRPAAPGAYAGDAGFSMSGALELLHVCSRWRAVLMGLLCSEYTMRISSSARGAQGEFGAWPLDLPQPDRTHFPLVRRLTIEVDYSAIFDGSAVRLIARAWGPREEFPSVGDLRLDIQHSHDDRSVLMHDYSANASRFVRRVREMAPGVQCVSIKYAAYASVLEMPTDHSLNALLSDVCRGSQHASFAVAYNDFPHVYRPAIAHPLARIDCGWDERYEQMLPLLHKSAAALLDLRIMCSGVSRDRLHRLFVWSEKYILYPNLQTLTIKGSANWERAEISPLPRVAFLPQLRRLHLGTVCPFTDDTLFRGNELTLESLFVTTDFGFINMAERYRLFAWGSHARLKHITAVPLKHYVMDRADVNEVKKAEAYDNHLAASTAQFVHRVSPLIRAADVRDAVAGAKLVCAVVQSTQMAALQSLSVTHTSLTLMDIVPLLEALPRLSVLRSMCGGIGGSHAGMSFSQLVDSMHRTHYPLSKVFRRWEITHSYTPPVDRDREASDLVACTLLVSVMCPSFWRPQISRMHSKRYNAIVQRVIAHNRGGRFANNMRRLLLPA</sequence>
<dbReference type="EMBL" id="JANBUL010000025">
    <property type="protein sequence ID" value="KAJ2784529.1"/>
    <property type="molecule type" value="Genomic_DNA"/>
</dbReference>
<evidence type="ECO:0000313" key="2">
    <source>
        <dbReference type="EMBL" id="KAJ2784529.1"/>
    </source>
</evidence>
<keyword evidence="3" id="KW-1185">Reference proteome</keyword>
<name>A0A9W8HGC2_9FUNG</name>
<comment type="caution">
    <text evidence="2">The sequence shown here is derived from an EMBL/GenBank/DDBJ whole genome shotgun (WGS) entry which is preliminary data.</text>
</comment>
<keyword evidence="1" id="KW-0732">Signal</keyword>
<dbReference type="OrthoDB" id="5578223at2759"/>
<feature type="signal peptide" evidence="1">
    <location>
        <begin position="1"/>
        <end position="16"/>
    </location>
</feature>
<dbReference type="Proteomes" id="UP001140217">
    <property type="component" value="Unassembled WGS sequence"/>
</dbReference>
<evidence type="ECO:0000313" key="3">
    <source>
        <dbReference type="Proteomes" id="UP001140217"/>
    </source>
</evidence>
<evidence type="ECO:0000256" key="1">
    <source>
        <dbReference type="SAM" id="SignalP"/>
    </source>
</evidence>